<dbReference type="RefSeq" id="WP_016556477.1">
    <property type="nucleotide sequence ID" value="NZ_AEYE02000029.1"/>
</dbReference>
<name>S3HBU6_9HYPH</name>
<gene>
    <name evidence="2" type="ORF">RGCCGE502_22635</name>
</gene>
<dbReference type="STRING" id="990285.RGCCGE502_22635"/>
<organism evidence="2 3">
    <name type="scientific">Rhizobium grahamii CCGE 502</name>
    <dbReference type="NCBI Taxonomy" id="990285"/>
    <lineage>
        <taxon>Bacteria</taxon>
        <taxon>Pseudomonadati</taxon>
        <taxon>Pseudomonadota</taxon>
        <taxon>Alphaproteobacteria</taxon>
        <taxon>Hyphomicrobiales</taxon>
        <taxon>Rhizobiaceae</taxon>
        <taxon>Rhizobium/Agrobacterium group</taxon>
        <taxon>Rhizobium</taxon>
    </lineage>
</organism>
<evidence type="ECO:0000256" key="1">
    <source>
        <dbReference type="SAM" id="Phobius"/>
    </source>
</evidence>
<accession>S3HBU6</accession>
<comment type="caution">
    <text evidence="2">The sequence shown here is derived from an EMBL/GenBank/DDBJ whole genome shotgun (WGS) entry which is preliminary data.</text>
</comment>
<dbReference type="EMBL" id="AEYE02000029">
    <property type="protein sequence ID" value="EPE95695.1"/>
    <property type="molecule type" value="Genomic_DNA"/>
</dbReference>
<proteinExistence type="predicted"/>
<dbReference type="HOGENOM" id="CLU_1331058_0_0_5"/>
<keyword evidence="1 2" id="KW-0812">Transmembrane</keyword>
<sequence>MASNGFDPMTSWARLSERVENQGKDIVDLRSNMNTGFQTINSAISTLSNELRTNSKTQWPVIWSAAGVCFTILAALGAFFYGTLSKGQDRLDTAIVETSKGVQASLEKMTEKMVTQKELEWRTARSSEDRQRTDIAIKDIRDNLVPRAEHQRVWQNYDDRSKDFQRQIDEIKQAQGSVYGQRDFMLDIRERLDRLERDRARAAATP</sequence>
<evidence type="ECO:0000313" key="2">
    <source>
        <dbReference type="EMBL" id="EPE95695.1"/>
    </source>
</evidence>
<dbReference type="Proteomes" id="UP000014411">
    <property type="component" value="Unassembled WGS sequence"/>
</dbReference>
<feature type="transmembrane region" description="Helical" evidence="1">
    <location>
        <begin position="61"/>
        <end position="81"/>
    </location>
</feature>
<dbReference type="AlphaFoldDB" id="S3HBU6"/>
<reference evidence="2 3" key="1">
    <citation type="journal article" date="2012" name="J. Bacteriol.">
        <title>Genome sequence of Rhizobium grahamii CCGE502, a broad-host-range symbiont with low nodulation competitiveness in Phaseolus vulgaris.</title>
        <authorList>
            <person name="Althabegoiti M.J."/>
            <person name="Lozano L."/>
            <person name="Torres-Tejerizo G."/>
            <person name="Ormeno-Orrillo E."/>
            <person name="Rogel M.A."/>
            <person name="Gonzalez V."/>
            <person name="Martinez-Romero E."/>
        </authorList>
    </citation>
    <scope>NUCLEOTIDE SEQUENCE [LARGE SCALE GENOMIC DNA]</scope>
    <source>
        <strain evidence="2 3">CCGE 502</strain>
    </source>
</reference>
<keyword evidence="1" id="KW-0472">Membrane</keyword>
<protein>
    <submittedName>
        <fullName evidence="2">Transmembrane protein</fullName>
    </submittedName>
</protein>
<dbReference type="eggNOG" id="ENOG502ZWCN">
    <property type="taxonomic scope" value="Bacteria"/>
</dbReference>
<keyword evidence="3" id="KW-1185">Reference proteome</keyword>
<keyword evidence="1" id="KW-1133">Transmembrane helix</keyword>
<evidence type="ECO:0000313" key="3">
    <source>
        <dbReference type="Proteomes" id="UP000014411"/>
    </source>
</evidence>